<evidence type="ECO:0000256" key="1">
    <source>
        <dbReference type="RuleBase" id="RU003460"/>
    </source>
</evidence>
<feature type="signal peptide" evidence="2">
    <location>
        <begin position="1"/>
        <end position="22"/>
    </location>
</feature>
<dbReference type="InterPro" id="IPR007112">
    <property type="entry name" value="Expansin/allergen_DPBB_dom"/>
</dbReference>
<evidence type="ECO:0000256" key="2">
    <source>
        <dbReference type="SAM" id="SignalP"/>
    </source>
</evidence>
<dbReference type="InterPro" id="IPR007117">
    <property type="entry name" value="Expansin_CBD"/>
</dbReference>
<dbReference type="InterPro" id="IPR036749">
    <property type="entry name" value="Expansin_CBD_sf"/>
</dbReference>
<name>A0A6P5MQ52_ARADU</name>
<dbReference type="GO" id="GO:0005576">
    <property type="term" value="C:extracellular region"/>
    <property type="evidence" value="ECO:0007669"/>
    <property type="project" value="InterPro"/>
</dbReference>
<dbReference type="PANTHER" id="PTHR31692:SF10">
    <property type="entry name" value="EXPANSIN-B1-LIKE PROTEIN"/>
    <property type="match status" value="1"/>
</dbReference>
<dbReference type="SUPFAM" id="SSF50685">
    <property type="entry name" value="Barwin-like endoglucanases"/>
    <property type="match status" value="1"/>
</dbReference>
<dbReference type="PANTHER" id="PTHR31692">
    <property type="entry name" value="EXPANSIN-B3"/>
    <property type="match status" value="1"/>
</dbReference>
<sequence>MELKHQLGLLCVILLLPALSSATNKDYCPWNPYKNSRATYYGTRDGYGTPKYIHTYIYIRTVNDGMVAAVSGLWNDGVGCGACYQVKCKVPKLCNVNGVTVVATDYGQGDRTDFILSPRAFNSLGVSPDASKELKKYGTLDIAYKRVPCTYPGRNIVVKVQESSSNPGYFAVVLQNLGGSYDVTNVELWEDSRKQWSPLRRVYGAVFDYANPPKGQLFLRFQVIGCYGTYWQIPKKPIPADWKPKITYDTGLQLK</sequence>
<dbReference type="KEGG" id="adu:107485050"/>
<dbReference type="AlphaFoldDB" id="A0A6P5MQ52"/>
<dbReference type="GeneID" id="107485050"/>
<keyword evidence="2" id="KW-0732">Signal</keyword>
<feature type="domain" description="Expansin-like EG45" evidence="3">
    <location>
        <begin position="42"/>
        <end position="154"/>
    </location>
</feature>
<keyword evidence="5" id="KW-1185">Reference proteome</keyword>
<accession>A0A6P5MQ52</accession>
<dbReference type="Pfam" id="PF03330">
    <property type="entry name" value="DPBB_1"/>
    <property type="match status" value="1"/>
</dbReference>
<dbReference type="InterPro" id="IPR009009">
    <property type="entry name" value="RlpA-like_DPBB"/>
</dbReference>
<evidence type="ECO:0000313" key="6">
    <source>
        <dbReference type="RefSeq" id="XP_020986675.2"/>
    </source>
</evidence>
<reference evidence="6" key="2">
    <citation type="submission" date="2025-08" db="UniProtKB">
        <authorList>
            <consortium name="RefSeq"/>
        </authorList>
    </citation>
    <scope>IDENTIFICATION</scope>
    <source>
        <tissue evidence="6">Whole plant</tissue>
    </source>
</reference>
<evidence type="ECO:0000313" key="5">
    <source>
        <dbReference type="Proteomes" id="UP000515211"/>
    </source>
</evidence>
<dbReference type="GO" id="GO:0009653">
    <property type="term" value="P:anatomical structure morphogenesis"/>
    <property type="evidence" value="ECO:0007669"/>
    <property type="project" value="UniProtKB-ARBA"/>
</dbReference>
<dbReference type="SUPFAM" id="SSF49590">
    <property type="entry name" value="PHL pollen allergen"/>
    <property type="match status" value="1"/>
</dbReference>
<feature type="domain" description="Expansin-like CBD" evidence="4">
    <location>
        <begin position="168"/>
        <end position="250"/>
    </location>
</feature>
<evidence type="ECO:0000259" key="3">
    <source>
        <dbReference type="PROSITE" id="PS50842"/>
    </source>
</evidence>
<protein>
    <submittedName>
        <fullName evidence="6">Expansin-like B1</fullName>
    </submittedName>
</protein>
<feature type="chain" id="PRO_5038350293" evidence="2">
    <location>
        <begin position="23"/>
        <end position="255"/>
    </location>
</feature>
<dbReference type="Proteomes" id="UP000515211">
    <property type="component" value="Chromosome 1"/>
</dbReference>
<dbReference type="PRINTS" id="PR01225">
    <property type="entry name" value="EXPANSNFAMLY"/>
</dbReference>
<dbReference type="RefSeq" id="XP_020986675.2">
    <property type="nucleotide sequence ID" value="XM_021131016.2"/>
</dbReference>
<dbReference type="Gene3D" id="2.60.40.760">
    <property type="entry name" value="Expansin, cellulose-binding-like domain"/>
    <property type="match status" value="1"/>
</dbReference>
<proteinExistence type="inferred from homology"/>
<dbReference type="InterPro" id="IPR007118">
    <property type="entry name" value="Expan_Lol_pI"/>
</dbReference>
<evidence type="ECO:0000259" key="4">
    <source>
        <dbReference type="PROSITE" id="PS50843"/>
    </source>
</evidence>
<dbReference type="Gene3D" id="2.40.40.10">
    <property type="entry name" value="RlpA-like domain"/>
    <property type="match status" value="1"/>
</dbReference>
<reference evidence="5" key="1">
    <citation type="journal article" date="2016" name="Nat. Genet.">
        <title>The genome sequences of Arachis duranensis and Arachis ipaensis, the diploid ancestors of cultivated peanut.</title>
        <authorList>
            <person name="Bertioli D.J."/>
            <person name="Cannon S.B."/>
            <person name="Froenicke L."/>
            <person name="Huang G."/>
            <person name="Farmer A.D."/>
            <person name="Cannon E.K."/>
            <person name="Liu X."/>
            <person name="Gao D."/>
            <person name="Clevenger J."/>
            <person name="Dash S."/>
            <person name="Ren L."/>
            <person name="Moretzsohn M.C."/>
            <person name="Shirasawa K."/>
            <person name="Huang W."/>
            <person name="Vidigal B."/>
            <person name="Abernathy B."/>
            <person name="Chu Y."/>
            <person name="Niederhuth C.E."/>
            <person name="Umale P."/>
            <person name="Araujo A.C."/>
            <person name="Kozik A."/>
            <person name="Kim K.D."/>
            <person name="Burow M.D."/>
            <person name="Varshney R.K."/>
            <person name="Wang X."/>
            <person name="Zhang X."/>
            <person name="Barkley N."/>
            <person name="Guimaraes P.M."/>
            <person name="Isobe S."/>
            <person name="Guo B."/>
            <person name="Liao B."/>
            <person name="Stalker H.T."/>
            <person name="Schmitz R.J."/>
            <person name="Scheffler B.E."/>
            <person name="Leal-Bertioli S.C."/>
            <person name="Xun X."/>
            <person name="Jackson S.A."/>
            <person name="Michelmore R."/>
            <person name="Ozias-Akins P."/>
        </authorList>
    </citation>
    <scope>NUCLEOTIDE SEQUENCE [LARGE SCALE GENOMIC DNA]</scope>
    <source>
        <strain evidence="5">cv. V14167</strain>
    </source>
</reference>
<dbReference type="InterPro" id="IPR036908">
    <property type="entry name" value="RlpA-like_sf"/>
</dbReference>
<comment type="similarity">
    <text evidence="1">Belongs to the expansin family.</text>
</comment>
<dbReference type="PROSITE" id="PS50842">
    <property type="entry name" value="EXPANSIN_EG45"/>
    <property type="match status" value="1"/>
</dbReference>
<dbReference type="PROSITE" id="PS50843">
    <property type="entry name" value="EXPANSIN_CBD"/>
    <property type="match status" value="1"/>
</dbReference>
<gene>
    <name evidence="6" type="primary">LOC107485050</name>
</gene>
<organism evidence="5 6">
    <name type="scientific">Arachis duranensis</name>
    <name type="common">Wild peanut</name>
    <dbReference type="NCBI Taxonomy" id="130453"/>
    <lineage>
        <taxon>Eukaryota</taxon>
        <taxon>Viridiplantae</taxon>
        <taxon>Streptophyta</taxon>
        <taxon>Embryophyta</taxon>
        <taxon>Tracheophyta</taxon>
        <taxon>Spermatophyta</taxon>
        <taxon>Magnoliopsida</taxon>
        <taxon>eudicotyledons</taxon>
        <taxon>Gunneridae</taxon>
        <taxon>Pentapetalae</taxon>
        <taxon>rosids</taxon>
        <taxon>fabids</taxon>
        <taxon>Fabales</taxon>
        <taxon>Fabaceae</taxon>
        <taxon>Papilionoideae</taxon>
        <taxon>50 kb inversion clade</taxon>
        <taxon>dalbergioids sensu lato</taxon>
        <taxon>Dalbergieae</taxon>
        <taxon>Pterocarpus clade</taxon>
        <taxon>Arachis</taxon>
    </lineage>
</organism>
<dbReference type="Pfam" id="PF01357">
    <property type="entry name" value="Expansin_C"/>
    <property type="match status" value="1"/>
</dbReference>